<reference evidence="1 2" key="1">
    <citation type="submission" date="2020-04" db="EMBL/GenBank/DDBJ databases">
        <title>Antimicrobial susceptibility and clonality of vaginal-derived multi-drug resistant Mobiluncus isolates in China.</title>
        <authorList>
            <person name="Zhang X."/>
        </authorList>
    </citation>
    <scope>NUCLEOTIDE SEQUENCE [LARGE SCALE GENOMIC DNA]</scope>
    <source>
        <strain evidence="1 2">7</strain>
    </source>
</reference>
<dbReference type="Proteomes" id="UP000582487">
    <property type="component" value="Unassembled WGS sequence"/>
</dbReference>
<gene>
    <name evidence="1" type="ORF">HHJ74_09905</name>
</gene>
<dbReference type="AlphaFoldDB" id="A0A848RQZ0"/>
<proteinExistence type="predicted"/>
<evidence type="ECO:0000313" key="2">
    <source>
        <dbReference type="Proteomes" id="UP000582487"/>
    </source>
</evidence>
<accession>A0A848RQZ0</accession>
<comment type="caution">
    <text evidence="1">The sequence shown here is derived from an EMBL/GenBank/DDBJ whole genome shotgun (WGS) entry which is preliminary data.</text>
</comment>
<organism evidence="1 2">
    <name type="scientific">Mobiluncus mulieris</name>
    <dbReference type="NCBI Taxonomy" id="2052"/>
    <lineage>
        <taxon>Bacteria</taxon>
        <taxon>Bacillati</taxon>
        <taxon>Actinomycetota</taxon>
        <taxon>Actinomycetes</taxon>
        <taxon>Actinomycetales</taxon>
        <taxon>Actinomycetaceae</taxon>
        <taxon>Mobiluncus</taxon>
    </lineage>
</organism>
<protein>
    <submittedName>
        <fullName evidence="1">Cyclopropane-fatty-acyl-phospholipid synthase</fullName>
    </submittedName>
</protein>
<sequence length="53" mass="6013">MFDPVGGFAGGLAYGWGHYATGNITPKPRTISGRQRRTRDELLIRFRTHLHET</sequence>
<evidence type="ECO:0000313" key="1">
    <source>
        <dbReference type="EMBL" id="NMW93985.1"/>
    </source>
</evidence>
<name>A0A848RQZ0_9ACTO</name>
<dbReference type="EMBL" id="JABCUV010000014">
    <property type="protein sequence ID" value="NMW93985.1"/>
    <property type="molecule type" value="Genomic_DNA"/>
</dbReference>